<feature type="domain" description="Histone deacetylase" evidence="2">
    <location>
        <begin position="20"/>
        <end position="311"/>
    </location>
</feature>
<evidence type="ECO:0000256" key="1">
    <source>
        <dbReference type="ARBA" id="ARBA00005947"/>
    </source>
</evidence>
<dbReference type="CDD" id="cd11599">
    <property type="entry name" value="HDAC_classII_2"/>
    <property type="match status" value="1"/>
</dbReference>
<comment type="similarity">
    <text evidence="1">Belongs to the histone deacetylase family.</text>
</comment>
<keyword evidence="4" id="KW-1185">Reference proteome</keyword>
<dbReference type="Pfam" id="PF00850">
    <property type="entry name" value="Hist_deacetyl"/>
    <property type="match status" value="1"/>
</dbReference>
<dbReference type="InterPro" id="IPR023696">
    <property type="entry name" value="Ureohydrolase_dom_sf"/>
</dbReference>
<dbReference type="EMBL" id="JBHSEL010000052">
    <property type="protein sequence ID" value="MFC4625151.1"/>
    <property type="molecule type" value="Genomic_DNA"/>
</dbReference>
<sequence length="316" mass="34690">MTTRLYTHPIYLEHLTPHGHPERPDRLRALLSVLEGEDFYRLDQIEAKAADEEAVLLAHPEEHLSAIRARLPAAPDDEEAPQPIIQLESDTYLSPKSLQAALTAIGAALGAVDDVFSGVAHNGFVAARPPGHHAERNRAMGFCLFNTVAIAARHAQRCHGAERIAIVDWDVHHGNGTQDIFAQDPSVLFCSTHQMPLYPGTGGKDETGVGNIFNAPLSPDTGSREFREAFTSRILPAIDNFRPDLILISAGFDAHFRDPLAQINLEEADFDWATGKLMERAEQYCDHRLISVLEGGYDLEGLSQSASAHITRLLKG</sequence>
<comment type="caution">
    <text evidence="3">The sequence shown here is derived from an EMBL/GenBank/DDBJ whole genome shotgun (WGS) entry which is preliminary data.</text>
</comment>
<dbReference type="SUPFAM" id="SSF52768">
    <property type="entry name" value="Arginase/deacetylase"/>
    <property type="match status" value="1"/>
</dbReference>
<organism evidence="3 4">
    <name type="scientific">Daeguia caeni</name>
    <dbReference type="NCBI Taxonomy" id="439612"/>
    <lineage>
        <taxon>Bacteria</taxon>
        <taxon>Pseudomonadati</taxon>
        <taxon>Pseudomonadota</taxon>
        <taxon>Alphaproteobacteria</taxon>
        <taxon>Hyphomicrobiales</taxon>
        <taxon>Brucellaceae</taxon>
        <taxon>Daeguia</taxon>
    </lineage>
</organism>
<dbReference type="Proteomes" id="UP001596042">
    <property type="component" value="Unassembled WGS sequence"/>
</dbReference>
<evidence type="ECO:0000313" key="3">
    <source>
        <dbReference type="EMBL" id="MFC4625151.1"/>
    </source>
</evidence>
<dbReference type="RefSeq" id="WP_374831643.1">
    <property type="nucleotide sequence ID" value="NZ_JBHEEZ010000010.1"/>
</dbReference>
<evidence type="ECO:0000313" key="4">
    <source>
        <dbReference type="Proteomes" id="UP001596042"/>
    </source>
</evidence>
<dbReference type="PRINTS" id="PR01270">
    <property type="entry name" value="HDASUPER"/>
</dbReference>
<dbReference type="PANTHER" id="PTHR10625">
    <property type="entry name" value="HISTONE DEACETYLASE HDAC1-RELATED"/>
    <property type="match status" value="1"/>
</dbReference>
<dbReference type="Gene3D" id="3.40.800.20">
    <property type="entry name" value="Histone deacetylase domain"/>
    <property type="match status" value="1"/>
</dbReference>
<accession>A0ABV9H426</accession>
<protein>
    <submittedName>
        <fullName evidence="3">Histone deacetylase family protein</fullName>
    </submittedName>
</protein>
<dbReference type="InterPro" id="IPR000286">
    <property type="entry name" value="HDACs"/>
</dbReference>
<reference evidence="4" key="1">
    <citation type="journal article" date="2019" name="Int. J. Syst. Evol. Microbiol.">
        <title>The Global Catalogue of Microorganisms (GCM) 10K type strain sequencing project: providing services to taxonomists for standard genome sequencing and annotation.</title>
        <authorList>
            <consortium name="The Broad Institute Genomics Platform"/>
            <consortium name="The Broad Institute Genome Sequencing Center for Infectious Disease"/>
            <person name="Wu L."/>
            <person name="Ma J."/>
        </authorList>
    </citation>
    <scope>NUCLEOTIDE SEQUENCE [LARGE SCALE GENOMIC DNA]</scope>
    <source>
        <strain evidence="4">CGMCC 1.15731</strain>
    </source>
</reference>
<name>A0ABV9H426_9HYPH</name>
<evidence type="ECO:0000259" key="2">
    <source>
        <dbReference type="Pfam" id="PF00850"/>
    </source>
</evidence>
<gene>
    <name evidence="3" type="ORF">ACFO1V_07950</name>
</gene>
<dbReference type="InterPro" id="IPR037138">
    <property type="entry name" value="His_deacetylse_dom_sf"/>
</dbReference>
<dbReference type="PANTHER" id="PTHR10625:SF10">
    <property type="entry name" value="HISTONE DEACETYLASE HDAC1"/>
    <property type="match status" value="1"/>
</dbReference>
<dbReference type="InterPro" id="IPR023801">
    <property type="entry name" value="His_deacetylse_dom"/>
</dbReference>
<proteinExistence type="inferred from homology"/>